<dbReference type="AlphaFoldDB" id="A0A0B7FDJ2"/>
<name>A0A0B7FDJ2_THACB</name>
<protein>
    <submittedName>
        <fullName evidence="1">Uncharacterized protein</fullName>
    </submittedName>
</protein>
<evidence type="ECO:0000313" key="1">
    <source>
        <dbReference type="EMBL" id="CEL54297.1"/>
    </source>
</evidence>
<gene>
    <name evidence="1" type="ORF">RSOLAG1IB_06945</name>
</gene>
<keyword evidence="2" id="KW-1185">Reference proteome</keyword>
<organism evidence="1 2">
    <name type="scientific">Thanatephorus cucumeris (strain AG1-IB / isolate 7/3/14)</name>
    <name type="common">Lettuce bottom rot fungus</name>
    <name type="synonym">Rhizoctonia solani</name>
    <dbReference type="NCBI Taxonomy" id="1108050"/>
    <lineage>
        <taxon>Eukaryota</taxon>
        <taxon>Fungi</taxon>
        <taxon>Dikarya</taxon>
        <taxon>Basidiomycota</taxon>
        <taxon>Agaricomycotina</taxon>
        <taxon>Agaricomycetes</taxon>
        <taxon>Cantharellales</taxon>
        <taxon>Ceratobasidiaceae</taxon>
        <taxon>Rhizoctonia</taxon>
        <taxon>Rhizoctonia solani AG-1</taxon>
    </lineage>
</organism>
<sequence length="114" mass="12952">MSLIIAYNAKSIANRGSGHRASKQYGMWLCRRKFCCLFQPLIDKMSLETSYVAQASERPPQSYLQSVDLYSHPYPSCQVVLEAETSLMRADWGQSIPVKGQCGRATRFFPREPN</sequence>
<evidence type="ECO:0000313" key="2">
    <source>
        <dbReference type="Proteomes" id="UP000059188"/>
    </source>
</evidence>
<reference evidence="1 2" key="1">
    <citation type="submission" date="2014-11" db="EMBL/GenBank/DDBJ databases">
        <authorList>
            <person name="Wibberg Daniel"/>
        </authorList>
    </citation>
    <scope>NUCLEOTIDE SEQUENCE [LARGE SCALE GENOMIC DNA]</scope>
    <source>
        <strain evidence="1">Rhizoctonia solani AG1-IB 7/3/14</strain>
    </source>
</reference>
<proteinExistence type="predicted"/>
<dbReference type="EMBL" id="LN679115">
    <property type="protein sequence ID" value="CEL54297.1"/>
    <property type="molecule type" value="Genomic_DNA"/>
</dbReference>
<dbReference type="Proteomes" id="UP000059188">
    <property type="component" value="Unassembled WGS sequence"/>
</dbReference>
<accession>A0A0B7FDJ2</accession>